<sequence>MRVGHGDKTSVGALSTDSRRKDEILETASRLFASSGLRTSLQEIADACGIKPQSLYHHFGSKEAIVVELVQRYHAEIDRVAETALAGLKGSRFTPDNIVELGKAIAQCAARNSAALQFTFYEPSAGAGLELVRLTSRGATAIEFAVLETLRAGRSIGFIRPGIDLVTLADRMCQTFLHVGLYLFHRYTAVDRVADLFCEILLHGVATASPENGELDKSDALVAVDRVIRLWNETDEADADSKVALIRQVARTEFGRRGYEVTTIRDIAAAAGMSIGTVYRAVGSKEELLASIMSSFSRKTVAGWEAALSSDSTAVQKLDALAWLHINVVDRFNDEFKIQLTWLRQSPPEVSNPGMSFPAVLRQLRTLLGTGAEQGEIRLANPAAELTARCVLELTWMPEGIVRRIGKRAALIHARDTVLRGVAVR</sequence>
<organism evidence="4 5">
    <name type="scientific">Nocardia vinacea</name>
    <dbReference type="NCBI Taxonomy" id="96468"/>
    <lineage>
        <taxon>Bacteria</taxon>
        <taxon>Bacillati</taxon>
        <taxon>Actinomycetota</taxon>
        <taxon>Actinomycetes</taxon>
        <taxon>Mycobacteriales</taxon>
        <taxon>Nocardiaceae</taxon>
        <taxon>Nocardia</taxon>
    </lineage>
</organism>
<dbReference type="InterPro" id="IPR001647">
    <property type="entry name" value="HTH_TetR"/>
</dbReference>
<dbReference type="InterPro" id="IPR009057">
    <property type="entry name" value="Homeodomain-like_sf"/>
</dbReference>
<feature type="domain" description="HTH tetR-type" evidence="3">
    <location>
        <begin position="240"/>
        <end position="300"/>
    </location>
</feature>
<dbReference type="Gene3D" id="1.10.10.60">
    <property type="entry name" value="Homeodomain-like"/>
    <property type="match status" value="1"/>
</dbReference>
<evidence type="ECO:0000256" key="2">
    <source>
        <dbReference type="PROSITE-ProRule" id="PRU00335"/>
    </source>
</evidence>
<dbReference type="PANTHER" id="PTHR30055">
    <property type="entry name" value="HTH-TYPE TRANSCRIPTIONAL REGULATOR RUTR"/>
    <property type="match status" value="1"/>
</dbReference>
<dbReference type="EMBL" id="CP109441">
    <property type="protein sequence ID" value="WUV47604.1"/>
    <property type="molecule type" value="Genomic_DNA"/>
</dbReference>
<protein>
    <submittedName>
        <fullName evidence="4">TetR/AcrR family transcriptional regulator</fullName>
    </submittedName>
</protein>
<dbReference type="PANTHER" id="PTHR30055:SF226">
    <property type="entry name" value="HTH-TYPE TRANSCRIPTIONAL REGULATOR PKSA"/>
    <property type="match status" value="1"/>
</dbReference>
<feature type="DNA-binding region" description="H-T-H motif" evidence="2">
    <location>
        <begin position="40"/>
        <end position="59"/>
    </location>
</feature>
<accession>A0ABZ1YWK1</accession>
<evidence type="ECO:0000259" key="3">
    <source>
        <dbReference type="PROSITE" id="PS50977"/>
    </source>
</evidence>
<dbReference type="PROSITE" id="PS50977">
    <property type="entry name" value="HTH_TETR_2"/>
    <property type="match status" value="2"/>
</dbReference>
<evidence type="ECO:0000313" key="5">
    <source>
        <dbReference type="Proteomes" id="UP001432062"/>
    </source>
</evidence>
<keyword evidence="1 2" id="KW-0238">DNA-binding</keyword>
<feature type="DNA-binding region" description="H-T-H motif" evidence="2">
    <location>
        <begin position="263"/>
        <end position="282"/>
    </location>
</feature>
<evidence type="ECO:0000313" key="4">
    <source>
        <dbReference type="EMBL" id="WUV47604.1"/>
    </source>
</evidence>
<dbReference type="RefSeq" id="WP_329411700.1">
    <property type="nucleotide sequence ID" value="NZ_CP109441.1"/>
</dbReference>
<gene>
    <name evidence="4" type="ORF">OG563_05030</name>
</gene>
<proteinExistence type="predicted"/>
<keyword evidence="5" id="KW-1185">Reference proteome</keyword>
<reference evidence="4" key="1">
    <citation type="submission" date="2022-10" db="EMBL/GenBank/DDBJ databases">
        <title>The complete genomes of actinobacterial strains from the NBC collection.</title>
        <authorList>
            <person name="Joergensen T.S."/>
            <person name="Alvarez Arevalo M."/>
            <person name="Sterndorff E.B."/>
            <person name="Faurdal D."/>
            <person name="Vuksanovic O."/>
            <person name="Mourched A.-S."/>
            <person name="Charusanti P."/>
            <person name="Shaw S."/>
            <person name="Blin K."/>
            <person name="Weber T."/>
        </authorList>
    </citation>
    <scope>NUCLEOTIDE SEQUENCE</scope>
    <source>
        <strain evidence="4">NBC_01482</strain>
    </source>
</reference>
<dbReference type="SUPFAM" id="SSF46689">
    <property type="entry name" value="Homeodomain-like"/>
    <property type="match status" value="2"/>
</dbReference>
<dbReference type="PRINTS" id="PR00455">
    <property type="entry name" value="HTHTETR"/>
</dbReference>
<dbReference type="Gene3D" id="1.10.357.10">
    <property type="entry name" value="Tetracycline Repressor, domain 2"/>
    <property type="match status" value="2"/>
</dbReference>
<dbReference type="Proteomes" id="UP001432062">
    <property type="component" value="Chromosome"/>
</dbReference>
<feature type="domain" description="HTH tetR-type" evidence="3">
    <location>
        <begin position="18"/>
        <end position="77"/>
    </location>
</feature>
<evidence type="ECO:0000256" key="1">
    <source>
        <dbReference type="ARBA" id="ARBA00023125"/>
    </source>
</evidence>
<name>A0ABZ1YWK1_9NOCA</name>
<dbReference type="Pfam" id="PF00440">
    <property type="entry name" value="TetR_N"/>
    <property type="match status" value="2"/>
</dbReference>
<dbReference type="InterPro" id="IPR050109">
    <property type="entry name" value="HTH-type_TetR-like_transc_reg"/>
</dbReference>